<dbReference type="AlphaFoldDB" id="A0A7W9MTX1"/>
<evidence type="ECO:0000256" key="2">
    <source>
        <dbReference type="ARBA" id="ARBA00022450"/>
    </source>
</evidence>
<dbReference type="PROSITE" id="PS52004">
    <property type="entry name" value="KS3_2"/>
    <property type="match status" value="1"/>
</dbReference>
<dbReference type="GO" id="GO:0006633">
    <property type="term" value="P:fatty acid biosynthetic process"/>
    <property type="evidence" value="ECO:0007669"/>
    <property type="project" value="InterPro"/>
</dbReference>
<dbReference type="InterPro" id="IPR020841">
    <property type="entry name" value="PKS_Beta-ketoAc_synthase_dom"/>
</dbReference>
<dbReference type="GO" id="GO:0004312">
    <property type="term" value="F:fatty acid synthase activity"/>
    <property type="evidence" value="ECO:0007669"/>
    <property type="project" value="TreeGrafter"/>
</dbReference>
<dbReference type="PROSITE" id="PS50075">
    <property type="entry name" value="CARRIER"/>
    <property type="match status" value="1"/>
</dbReference>
<dbReference type="Gene3D" id="3.40.366.10">
    <property type="entry name" value="Malonyl-Coenzyme A Acyl Carrier Protein, domain 2"/>
    <property type="match status" value="1"/>
</dbReference>
<dbReference type="InterPro" id="IPR016035">
    <property type="entry name" value="Acyl_Trfase/lysoPLipase"/>
</dbReference>
<dbReference type="SUPFAM" id="SSF47336">
    <property type="entry name" value="ACP-like"/>
    <property type="match status" value="1"/>
</dbReference>
<evidence type="ECO:0000259" key="7">
    <source>
        <dbReference type="PROSITE" id="PS52004"/>
    </source>
</evidence>
<dbReference type="Pfam" id="PF00698">
    <property type="entry name" value="Acyl_transf_1"/>
    <property type="match status" value="1"/>
</dbReference>
<comment type="cofactor">
    <cofactor evidence="1">
        <name>pantetheine 4'-phosphate</name>
        <dbReference type="ChEBI" id="CHEBI:47942"/>
    </cofactor>
</comment>
<evidence type="ECO:0000313" key="8">
    <source>
        <dbReference type="EMBL" id="MBB5835637.1"/>
    </source>
</evidence>
<gene>
    <name evidence="8" type="ORF">HDA39_002371</name>
</gene>
<reference evidence="8 9" key="1">
    <citation type="submission" date="2020-08" db="EMBL/GenBank/DDBJ databases">
        <title>Sequencing the genomes of 1000 actinobacteria strains.</title>
        <authorList>
            <person name="Klenk H.-P."/>
        </authorList>
    </citation>
    <scope>NUCLEOTIDE SEQUENCE [LARGE SCALE GENOMIC DNA]</scope>
    <source>
        <strain evidence="8 9">DSM 28967</strain>
    </source>
</reference>
<dbReference type="SUPFAM" id="SSF52151">
    <property type="entry name" value="FabD/lysophospholipase-like"/>
    <property type="match status" value="1"/>
</dbReference>
<dbReference type="GO" id="GO:0031177">
    <property type="term" value="F:phosphopantetheine binding"/>
    <property type="evidence" value="ECO:0007669"/>
    <property type="project" value="InterPro"/>
</dbReference>
<evidence type="ECO:0000313" key="9">
    <source>
        <dbReference type="Proteomes" id="UP000549971"/>
    </source>
</evidence>
<dbReference type="InterPro" id="IPR020806">
    <property type="entry name" value="PKS_PP-bd"/>
</dbReference>
<dbReference type="SUPFAM" id="SSF55048">
    <property type="entry name" value="Probable ACP-binding domain of malonyl-CoA ACP transacylase"/>
    <property type="match status" value="1"/>
</dbReference>
<keyword evidence="4 8" id="KW-0808">Transferase</keyword>
<dbReference type="CDD" id="cd00833">
    <property type="entry name" value="PKS"/>
    <property type="match status" value="1"/>
</dbReference>
<dbReference type="InterPro" id="IPR014030">
    <property type="entry name" value="Ketoacyl_synth_N"/>
</dbReference>
<dbReference type="SMART" id="SM00825">
    <property type="entry name" value="PKS_KS"/>
    <property type="match status" value="1"/>
</dbReference>
<dbReference type="FunFam" id="1.10.1200.10:FF:000005">
    <property type="entry name" value="Nonribosomal peptide synthetase 1"/>
    <property type="match status" value="1"/>
</dbReference>
<dbReference type="SMART" id="SM00827">
    <property type="entry name" value="PKS_AT"/>
    <property type="match status" value="1"/>
</dbReference>
<comment type="caution">
    <text evidence="8">The sequence shown here is derived from an EMBL/GenBank/DDBJ whole genome shotgun (WGS) entry which is preliminary data.</text>
</comment>
<dbReference type="InterPro" id="IPR016039">
    <property type="entry name" value="Thiolase-like"/>
</dbReference>
<proteinExistence type="predicted"/>
<evidence type="ECO:0000256" key="3">
    <source>
        <dbReference type="ARBA" id="ARBA00022553"/>
    </source>
</evidence>
<organism evidence="8 9">
    <name type="scientific">Kribbella italica</name>
    <dbReference type="NCBI Taxonomy" id="1540520"/>
    <lineage>
        <taxon>Bacteria</taxon>
        <taxon>Bacillati</taxon>
        <taxon>Actinomycetota</taxon>
        <taxon>Actinomycetes</taxon>
        <taxon>Propionibacteriales</taxon>
        <taxon>Kribbellaceae</taxon>
        <taxon>Kribbella</taxon>
    </lineage>
</organism>
<evidence type="ECO:0000256" key="4">
    <source>
        <dbReference type="ARBA" id="ARBA00022679"/>
    </source>
</evidence>
<sequence length="1211" mass="128427">MSEPIDPAATVAIVGMAGRFPGARDVHEFWANLFANDDQITRGPAGPDGRVHGYGVVPEADGFDAGLFGFSPREATILDPQHKVFLECAWAALEDAGYDPARHPGAIGLYGGCGLTDHPAALQRHRDQFPGSTTWELRNGYGSDFLTGRVAYKLGLRGPAVSVQTACSTSLTAVHLASQALLAGDCDVALAGGVTIHVPAPEAAEGDEDVLSPDARCRSFDAGANGTVAGDAVGIVVLRRLDDALADHDRVLAVIRGSAMTNDGAGKVGFFAPGVAGQVEAVRTAHLVADVDPSTIEYVEAHGTGTEVGDPIEVRALGKAFALGTGATGFCRLGSVKAAVGHTDAAAGVTGLITAVLALQHGVVPGTQNFRRPHPDLALDGTPFVISAEPLDWPARETPRRAAVNSLGLGGTNVHVVIEEAPRRGEHAGGGPQLLPMSARTPRALRSVVEHLGERLAQQDVVLADAAWTLQTGRRHLAERSAVVAHDHEDAVRAFTELAAGHTAVDGRTVAFLFPGQGGQYVGMGAGLYRDEPEFRAAIDAAAEWARDELGLDLRDVLYPKDEAWAQQRLDTMRVCQPVLFAVQYALTALWRARGVVPAVVLGHSLGAYAAATSAGVLEPADAVRLVTTRGRLLDSLPAGSMLAVPLVAAEVEPLLTGQLALAAVNSPDQCVVTGPAAQVAALQKALLGREVDARPLRIPAAAHSAYVDAVLPEYAAVVGSVPRKPPAIPWISDRTGSVTTAREVEDVTAWTAHLRQPVRFADALQTLLSGGEHALLEVGAGHTLSTFARRHPACSEDRPIAQSLAGATNRDDGSVSMLRGAGRLWESGVDLDWGSLHRGRVPRKVALPTYPFQRRRFRVGEEAETEEALPEQTVSMTPTERLLADAFAETLGMRSVGLHDNFFELGGDSLIASRVIAAVRGQLGTALTSRSFFEAPTVAQLAALASDTPAVSAPTKQWTLRRRERPQAPLRMYCFPHSGGSAGEYLTWTDGLTDVELWAVQLPGRGGRMAETPYESMEALVKDFVEETELVAPFVFFGHSLGALVAYEVARALRDAGRPGPRQLYVSAARAPHLDRLSEGVHELANVELVAAIEARYGRLPAELTGNQEMLDLMLPALRGDLTVVANYRAEPAAPLECPITVFGGRDDDEPVEALTAWQTYTTGPFETQLFAGDHFYFRERTDEFLHHLAERLAGAVRGPGPLGAADAVP</sequence>
<dbReference type="Proteomes" id="UP000549971">
    <property type="component" value="Unassembled WGS sequence"/>
</dbReference>
<accession>A0A7W9MTX1</accession>
<dbReference type="Gene3D" id="3.40.50.1820">
    <property type="entry name" value="alpha/beta hydrolase"/>
    <property type="match status" value="1"/>
</dbReference>
<evidence type="ECO:0000256" key="5">
    <source>
        <dbReference type="ARBA" id="ARBA00023315"/>
    </source>
</evidence>
<dbReference type="InterPro" id="IPR014031">
    <property type="entry name" value="Ketoacyl_synth_C"/>
</dbReference>
<keyword evidence="3" id="KW-0597">Phosphoprotein</keyword>
<dbReference type="PANTHER" id="PTHR43775">
    <property type="entry name" value="FATTY ACID SYNTHASE"/>
    <property type="match status" value="1"/>
</dbReference>
<dbReference type="GO" id="GO:0004315">
    <property type="term" value="F:3-oxoacyl-[acyl-carrier-protein] synthase activity"/>
    <property type="evidence" value="ECO:0007669"/>
    <property type="project" value="InterPro"/>
</dbReference>
<evidence type="ECO:0000256" key="1">
    <source>
        <dbReference type="ARBA" id="ARBA00001957"/>
    </source>
</evidence>
<keyword evidence="2" id="KW-0596">Phosphopantetheine</keyword>
<dbReference type="InterPro" id="IPR036736">
    <property type="entry name" value="ACP-like_sf"/>
</dbReference>
<dbReference type="InterPro" id="IPR018201">
    <property type="entry name" value="Ketoacyl_synth_AS"/>
</dbReference>
<dbReference type="Pfam" id="PF22621">
    <property type="entry name" value="CurL-like_PKS_C"/>
    <property type="match status" value="1"/>
</dbReference>
<dbReference type="SUPFAM" id="SSF53474">
    <property type="entry name" value="alpha/beta-Hydrolases"/>
    <property type="match status" value="1"/>
</dbReference>
<dbReference type="Pfam" id="PF02801">
    <property type="entry name" value="Ketoacyl-synt_C"/>
    <property type="match status" value="1"/>
</dbReference>
<dbReference type="EMBL" id="JACHMY010000001">
    <property type="protein sequence ID" value="MBB5835637.1"/>
    <property type="molecule type" value="Genomic_DNA"/>
</dbReference>
<dbReference type="InterPro" id="IPR001031">
    <property type="entry name" value="Thioesterase"/>
</dbReference>
<dbReference type="InterPro" id="IPR016036">
    <property type="entry name" value="Malonyl_transacylase_ACP-bd"/>
</dbReference>
<keyword evidence="5" id="KW-0012">Acyltransferase</keyword>
<protein>
    <submittedName>
        <fullName evidence="8">Acyl transferase domain-containing protein</fullName>
    </submittedName>
</protein>
<evidence type="ECO:0000259" key="6">
    <source>
        <dbReference type="PROSITE" id="PS50075"/>
    </source>
</evidence>
<keyword evidence="9" id="KW-1185">Reference proteome</keyword>
<dbReference type="Gene3D" id="3.40.47.10">
    <property type="match status" value="1"/>
</dbReference>
<dbReference type="InterPro" id="IPR009081">
    <property type="entry name" value="PP-bd_ACP"/>
</dbReference>
<dbReference type="PROSITE" id="PS00606">
    <property type="entry name" value="KS3_1"/>
    <property type="match status" value="1"/>
</dbReference>
<name>A0A7W9MTX1_9ACTN</name>
<dbReference type="Pfam" id="PF00975">
    <property type="entry name" value="Thioesterase"/>
    <property type="match status" value="1"/>
</dbReference>
<dbReference type="RefSeq" id="WP_184795259.1">
    <property type="nucleotide sequence ID" value="NZ_JACHMY010000001.1"/>
</dbReference>
<dbReference type="Pfam" id="PF00109">
    <property type="entry name" value="ketoacyl-synt"/>
    <property type="match status" value="1"/>
</dbReference>
<dbReference type="Gene3D" id="3.30.70.3290">
    <property type="match status" value="1"/>
</dbReference>
<dbReference type="PANTHER" id="PTHR43775:SF51">
    <property type="entry name" value="INACTIVE PHENOLPHTHIOCEROL SYNTHESIS POLYKETIDE SYNTHASE TYPE I PKS1-RELATED"/>
    <property type="match status" value="1"/>
</dbReference>
<dbReference type="InterPro" id="IPR014043">
    <property type="entry name" value="Acyl_transferase_dom"/>
</dbReference>
<dbReference type="InterPro" id="IPR029058">
    <property type="entry name" value="AB_hydrolase_fold"/>
</dbReference>
<dbReference type="InterPro" id="IPR001227">
    <property type="entry name" value="Ac_transferase_dom_sf"/>
</dbReference>
<dbReference type="SMART" id="SM00823">
    <property type="entry name" value="PKS_PP"/>
    <property type="match status" value="1"/>
</dbReference>
<dbReference type="SUPFAM" id="SSF53901">
    <property type="entry name" value="Thiolase-like"/>
    <property type="match status" value="1"/>
</dbReference>
<dbReference type="Gene3D" id="1.10.1200.10">
    <property type="entry name" value="ACP-like"/>
    <property type="match status" value="1"/>
</dbReference>
<feature type="domain" description="Carrier" evidence="6">
    <location>
        <begin position="875"/>
        <end position="950"/>
    </location>
</feature>
<feature type="domain" description="Ketosynthase family 3 (KS3)" evidence="7">
    <location>
        <begin position="8"/>
        <end position="420"/>
    </location>
</feature>
<dbReference type="Pfam" id="PF00550">
    <property type="entry name" value="PP-binding"/>
    <property type="match status" value="1"/>
</dbReference>
<dbReference type="InterPro" id="IPR050091">
    <property type="entry name" value="PKS_NRPS_Biosynth_Enz"/>
</dbReference>